<feature type="compositionally biased region" description="Basic residues" evidence="1">
    <location>
        <begin position="153"/>
        <end position="164"/>
    </location>
</feature>
<gene>
    <name evidence="2" type="ORF">P3T76_003706</name>
</gene>
<keyword evidence="3" id="KW-1185">Reference proteome</keyword>
<dbReference type="EMBL" id="JASMQC010000005">
    <property type="protein sequence ID" value="KAK1945173.1"/>
    <property type="molecule type" value="Genomic_DNA"/>
</dbReference>
<evidence type="ECO:0000313" key="2">
    <source>
        <dbReference type="EMBL" id="KAK1945173.1"/>
    </source>
</evidence>
<comment type="caution">
    <text evidence="2">The sequence shown here is derived from an EMBL/GenBank/DDBJ whole genome shotgun (WGS) entry which is preliminary data.</text>
</comment>
<feature type="compositionally biased region" description="Low complexity" evidence="1">
    <location>
        <begin position="109"/>
        <end position="120"/>
    </location>
</feature>
<feature type="compositionally biased region" description="Polar residues" evidence="1">
    <location>
        <begin position="139"/>
        <end position="152"/>
    </location>
</feature>
<dbReference type="Proteomes" id="UP001259832">
    <property type="component" value="Unassembled WGS sequence"/>
</dbReference>
<evidence type="ECO:0000256" key="1">
    <source>
        <dbReference type="SAM" id="MobiDB-lite"/>
    </source>
</evidence>
<organism evidence="2 3">
    <name type="scientific">Phytophthora citrophthora</name>
    <dbReference type="NCBI Taxonomy" id="4793"/>
    <lineage>
        <taxon>Eukaryota</taxon>
        <taxon>Sar</taxon>
        <taxon>Stramenopiles</taxon>
        <taxon>Oomycota</taxon>
        <taxon>Peronosporomycetes</taxon>
        <taxon>Peronosporales</taxon>
        <taxon>Peronosporaceae</taxon>
        <taxon>Phytophthora</taxon>
    </lineage>
</organism>
<proteinExistence type="predicted"/>
<evidence type="ECO:0000313" key="3">
    <source>
        <dbReference type="Proteomes" id="UP001259832"/>
    </source>
</evidence>
<reference evidence="2" key="1">
    <citation type="submission" date="2023-08" db="EMBL/GenBank/DDBJ databases">
        <title>Reference Genome Resource for the Citrus Pathogen Phytophthora citrophthora.</title>
        <authorList>
            <person name="Moller H."/>
            <person name="Coetzee B."/>
            <person name="Rose L.J."/>
            <person name="Van Niekerk J.M."/>
        </authorList>
    </citation>
    <scope>NUCLEOTIDE SEQUENCE</scope>
    <source>
        <strain evidence="2">STE-U-9442</strain>
    </source>
</reference>
<name>A0AAD9LPQ9_9STRA</name>
<feature type="region of interest" description="Disordered" evidence="1">
    <location>
        <begin position="99"/>
        <end position="120"/>
    </location>
</feature>
<dbReference type="AlphaFoldDB" id="A0AAD9LPQ9"/>
<protein>
    <submittedName>
        <fullName evidence="2">Uncharacterized protein</fullName>
    </submittedName>
</protein>
<accession>A0AAD9LPQ9</accession>
<feature type="compositionally biased region" description="Basic and acidic residues" evidence="1">
    <location>
        <begin position="165"/>
        <end position="175"/>
    </location>
</feature>
<feature type="region of interest" description="Disordered" evidence="1">
    <location>
        <begin position="139"/>
        <end position="175"/>
    </location>
</feature>
<sequence length="260" mass="28268">MQDAGLFMMSPMDSSGEARLAKARACIRKTFGPGGSGRRTKRALEMAGEAPTPAKTPRTKLRQRIAQASTLNTEELFMQAFGDSEELMKEEFDLARSAGYPAPKSSRLSATTSTQQQTTVAPTSYFSLAPTSTSAFTSLVPAPSTTNMSHLTRPSRIRTPRKGATKRERAGESSAEKALILRKPRLGNVSARNIDYSSAGTSAFSAQATATSSFKSFAFVTNRGDSLHQPNRYFSRTSPSKFQFSSNATRLFSQRQAPLR</sequence>